<protein>
    <submittedName>
        <fullName evidence="3">Uncharacterized protein</fullName>
    </submittedName>
</protein>
<keyword evidence="2" id="KW-0732">Signal</keyword>
<evidence type="ECO:0000256" key="2">
    <source>
        <dbReference type="SAM" id="SignalP"/>
    </source>
</evidence>
<evidence type="ECO:0000313" key="3">
    <source>
        <dbReference type="EMBL" id="PZR07084.1"/>
    </source>
</evidence>
<dbReference type="AlphaFoldDB" id="A0A2W5UUR9"/>
<reference evidence="3 4" key="1">
    <citation type="submission" date="2017-08" db="EMBL/GenBank/DDBJ databases">
        <title>Infants hospitalized years apart are colonized by the same room-sourced microbial strains.</title>
        <authorList>
            <person name="Brooks B."/>
            <person name="Olm M.R."/>
            <person name="Firek B.A."/>
            <person name="Baker R."/>
            <person name="Thomas B.C."/>
            <person name="Morowitz M.J."/>
            <person name="Banfield J.F."/>
        </authorList>
    </citation>
    <scope>NUCLEOTIDE SEQUENCE [LARGE SCALE GENOMIC DNA]</scope>
    <source>
        <strain evidence="3">S2_003_000_R2_14</strain>
    </source>
</reference>
<feature type="chain" id="PRO_5015948410" evidence="2">
    <location>
        <begin position="25"/>
        <end position="112"/>
    </location>
</feature>
<dbReference type="Proteomes" id="UP000249061">
    <property type="component" value="Unassembled WGS sequence"/>
</dbReference>
<keyword evidence="1" id="KW-1133">Transmembrane helix</keyword>
<dbReference type="EMBL" id="QFQP01000034">
    <property type="protein sequence ID" value="PZR07084.1"/>
    <property type="molecule type" value="Genomic_DNA"/>
</dbReference>
<name>A0A2W5UUR9_9BACT</name>
<evidence type="ECO:0000313" key="4">
    <source>
        <dbReference type="Proteomes" id="UP000249061"/>
    </source>
</evidence>
<feature type="signal peptide" evidence="2">
    <location>
        <begin position="1"/>
        <end position="24"/>
    </location>
</feature>
<sequence>MNFGALIRWGLVAFAVLVALPALAQAALPVDPHKLVDDMNTKALATVVVVLLFVVWRLYRDLHVERNARVSDLKEFHAVVLQTNTAAVTLGLKMADGLDALDKAADRLARQS</sequence>
<organism evidence="3 4">
    <name type="scientific">Archangium gephyra</name>
    <dbReference type="NCBI Taxonomy" id="48"/>
    <lineage>
        <taxon>Bacteria</taxon>
        <taxon>Pseudomonadati</taxon>
        <taxon>Myxococcota</taxon>
        <taxon>Myxococcia</taxon>
        <taxon>Myxococcales</taxon>
        <taxon>Cystobacterineae</taxon>
        <taxon>Archangiaceae</taxon>
        <taxon>Archangium</taxon>
    </lineage>
</organism>
<gene>
    <name evidence="3" type="ORF">DI536_28935</name>
</gene>
<evidence type="ECO:0000256" key="1">
    <source>
        <dbReference type="SAM" id="Phobius"/>
    </source>
</evidence>
<keyword evidence="1" id="KW-0472">Membrane</keyword>
<accession>A0A2W5UUR9</accession>
<comment type="caution">
    <text evidence="3">The sequence shown here is derived from an EMBL/GenBank/DDBJ whole genome shotgun (WGS) entry which is preliminary data.</text>
</comment>
<keyword evidence="1" id="KW-0812">Transmembrane</keyword>
<feature type="transmembrane region" description="Helical" evidence="1">
    <location>
        <begin position="42"/>
        <end position="59"/>
    </location>
</feature>
<proteinExistence type="predicted"/>